<dbReference type="GO" id="GO:0060294">
    <property type="term" value="P:cilium movement involved in cell motility"/>
    <property type="evidence" value="ECO:0007669"/>
    <property type="project" value="TreeGrafter"/>
</dbReference>
<comment type="subcellular location">
    <subcellularLocation>
        <location evidence="8">Cell projection</location>
        <location evidence="8">Kinocilium</location>
    </subcellularLocation>
    <subcellularLocation>
        <location evidence="1">Cytoplasm</location>
        <location evidence="1">Cytoskeleton</location>
        <location evidence="1">Flagellum axoneme</location>
    </subcellularLocation>
</comment>
<dbReference type="EMBL" id="KK102812">
    <property type="protein sequence ID" value="KIY96856.1"/>
    <property type="molecule type" value="Genomic_DNA"/>
</dbReference>
<evidence type="ECO:0000256" key="1">
    <source>
        <dbReference type="ARBA" id="ARBA00004611"/>
    </source>
</evidence>
<dbReference type="KEGG" id="mng:MNEG_11105"/>
<dbReference type="STRING" id="145388.A0A0D2M6K0"/>
<evidence type="ECO:0000256" key="3">
    <source>
        <dbReference type="ARBA" id="ARBA00022794"/>
    </source>
</evidence>
<keyword evidence="3" id="KW-0970">Cilium biogenesis/degradation</keyword>
<evidence type="ECO:0000256" key="8">
    <source>
        <dbReference type="ARBA" id="ARBA00037822"/>
    </source>
</evidence>
<name>A0A0D2M6K0_9CHLO</name>
<dbReference type="GO" id="GO:0005930">
    <property type="term" value="C:axoneme"/>
    <property type="evidence" value="ECO:0007669"/>
    <property type="project" value="TreeGrafter"/>
</dbReference>
<gene>
    <name evidence="11" type="ORF">MNEG_11105</name>
</gene>
<accession>A0A0D2M6K0</accession>
<organism evidence="11 12">
    <name type="scientific">Monoraphidium neglectum</name>
    <dbReference type="NCBI Taxonomy" id="145388"/>
    <lineage>
        <taxon>Eukaryota</taxon>
        <taxon>Viridiplantae</taxon>
        <taxon>Chlorophyta</taxon>
        <taxon>core chlorophytes</taxon>
        <taxon>Chlorophyceae</taxon>
        <taxon>CS clade</taxon>
        <taxon>Sphaeropleales</taxon>
        <taxon>Selenastraceae</taxon>
        <taxon>Monoraphidium</taxon>
    </lineage>
</organism>
<dbReference type="GeneID" id="25728334"/>
<evidence type="ECO:0000256" key="4">
    <source>
        <dbReference type="ARBA" id="ARBA00022846"/>
    </source>
</evidence>
<keyword evidence="4" id="KW-0282">Flagellum</keyword>
<evidence type="ECO:0000256" key="9">
    <source>
        <dbReference type="ARBA" id="ARBA00038319"/>
    </source>
</evidence>
<dbReference type="GO" id="GO:0044458">
    <property type="term" value="P:motile cilium assembly"/>
    <property type="evidence" value="ECO:0007669"/>
    <property type="project" value="TreeGrafter"/>
</dbReference>
<dbReference type="PANTHER" id="PTHR22069">
    <property type="entry name" value="MITOCHONDRIAL RIBOSOMAL PROTEIN S18"/>
    <property type="match status" value="1"/>
</dbReference>
<evidence type="ECO:0000256" key="6">
    <source>
        <dbReference type="ARBA" id="ARBA00023212"/>
    </source>
</evidence>
<protein>
    <recommendedName>
        <fullName evidence="10">Radial spoke head protein 9 homolog</fullName>
    </recommendedName>
</protein>
<evidence type="ECO:0000256" key="7">
    <source>
        <dbReference type="ARBA" id="ARBA00023273"/>
    </source>
</evidence>
<keyword evidence="6" id="KW-0206">Cytoskeleton</keyword>
<evidence type="ECO:0000256" key="5">
    <source>
        <dbReference type="ARBA" id="ARBA00023069"/>
    </source>
</evidence>
<evidence type="ECO:0000313" key="11">
    <source>
        <dbReference type="EMBL" id="KIY96856.1"/>
    </source>
</evidence>
<keyword evidence="5" id="KW-0969">Cilium</keyword>
<dbReference type="GO" id="GO:0035082">
    <property type="term" value="P:axoneme assembly"/>
    <property type="evidence" value="ECO:0007669"/>
    <property type="project" value="InterPro"/>
</dbReference>
<keyword evidence="7" id="KW-0966">Cell projection</keyword>
<dbReference type="OrthoDB" id="10258956at2759"/>
<keyword evidence="12" id="KW-1185">Reference proteome</keyword>
<dbReference type="AlphaFoldDB" id="A0A0D2M6K0"/>
<evidence type="ECO:0000256" key="10">
    <source>
        <dbReference type="ARBA" id="ARBA00041080"/>
    </source>
</evidence>
<dbReference type="InterPro" id="IPR055316">
    <property type="entry name" value="RSP9"/>
</dbReference>
<comment type="similarity">
    <text evidence="9">Belongs to the flagellar radial spoke RSP9 family.</text>
</comment>
<dbReference type="RefSeq" id="XP_013895876.1">
    <property type="nucleotide sequence ID" value="XM_014040422.1"/>
</dbReference>
<sequence length="269" mass="28917">MVQTEPNLLLTLKHVARCGAVLSCEAVAALDHSLPIKRAEAGVRSLNVWGRITTRSGKDYLIAEGGCDTARVYGTQVTFEPKIFFSQDGIKWADLPRLEPEAAARAVRIRTMLTGDPAFQHNAAEADPAAAADDAGGGEGAAGPRVAVTEAQRLRGMVDAINELAAVQPVGCCVANAHNQLVTNKLFSGLEHPGKLESFQHRRALQPDASLAQDVRGGWSVAADAFKGVTLLRSLLYPGYFFYYDNRGLTWGGFYSGDGLRNNDLAFML</sequence>
<keyword evidence="2" id="KW-0963">Cytoplasm</keyword>
<proteinExistence type="inferred from homology"/>
<evidence type="ECO:0000256" key="2">
    <source>
        <dbReference type="ARBA" id="ARBA00022490"/>
    </source>
</evidence>
<dbReference type="Proteomes" id="UP000054498">
    <property type="component" value="Unassembled WGS sequence"/>
</dbReference>
<reference evidence="11 12" key="1">
    <citation type="journal article" date="2013" name="BMC Genomics">
        <title>Reconstruction of the lipid metabolism for the microalga Monoraphidium neglectum from its genome sequence reveals characteristics suitable for biofuel production.</title>
        <authorList>
            <person name="Bogen C."/>
            <person name="Al-Dilaimi A."/>
            <person name="Albersmeier A."/>
            <person name="Wichmann J."/>
            <person name="Grundmann M."/>
            <person name="Rupp O."/>
            <person name="Lauersen K.J."/>
            <person name="Blifernez-Klassen O."/>
            <person name="Kalinowski J."/>
            <person name="Goesmann A."/>
            <person name="Mussgnug J.H."/>
            <person name="Kruse O."/>
        </authorList>
    </citation>
    <scope>NUCLEOTIDE SEQUENCE [LARGE SCALE GENOMIC DNA]</scope>
    <source>
        <strain evidence="11 12">SAG 48.87</strain>
    </source>
</reference>
<dbReference type="PANTHER" id="PTHR22069:SF0">
    <property type="entry name" value="RADIAL SPOKE HEAD PROTEIN 9 HOMOLOG"/>
    <property type="match status" value="1"/>
</dbReference>
<evidence type="ECO:0000313" key="12">
    <source>
        <dbReference type="Proteomes" id="UP000054498"/>
    </source>
</evidence>